<dbReference type="Proteomes" id="UP000515811">
    <property type="component" value="Chromosome"/>
</dbReference>
<proteinExistence type="predicted"/>
<evidence type="ECO:0000313" key="2">
    <source>
        <dbReference type="EMBL" id="QNN59597.1"/>
    </source>
</evidence>
<gene>
    <name evidence="2" type="ORF">H9K76_11910</name>
</gene>
<protein>
    <submittedName>
        <fullName evidence="2">Uncharacterized protein</fullName>
    </submittedName>
</protein>
<sequence length="80" mass="8462">MRFGLGLVGILVALAVVGVLAKKQLSAARVAVPAPLSAPSGGEGASHSVRDQGQQVQEQFRQQLDSALQQQQQRLDKEAQ</sequence>
<name>A0A7G9RVH2_9BURK</name>
<dbReference type="EMBL" id="CP060714">
    <property type="protein sequence ID" value="QNN59597.1"/>
    <property type="molecule type" value="Genomic_DNA"/>
</dbReference>
<evidence type="ECO:0000256" key="1">
    <source>
        <dbReference type="SAM" id="MobiDB-lite"/>
    </source>
</evidence>
<dbReference type="KEGG" id="drg:H9K76_11910"/>
<keyword evidence="3" id="KW-1185">Reference proteome</keyword>
<reference evidence="2 3" key="1">
    <citation type="submission" date="2020-08" db="EMBL/GenBank/DDBJ databases">
        <title>Genome sequence of Diaphorobacter ruginosibacter DSM 27467T.</title>
        <authorList>
            <person name="Hyun D.-W."/>
            <person name="Bae J.-W."/>
        </authorList>
    </citation>
    <scope>NUCLEOTIDE SEQUENCE [LARGE SCALE GENOMIC DNA]</scope>
    <source>
        <strain evidence="2 3">DSM 27467</strain>
    </source>
</reference>
<feature type="compositionally biased region" description="Low complexity" evidence="1">
    <location>
        <begin position="52"/>
        <end position="73"/>
    </location>
</feature>
<evidence type="ECO:0000313" key="3">
    <source>
        <dbReference type="Proteomes" id="UP000515811"/>
    </source>
</evidence>
<feature type="region of interest" description="Disordered" evidence="1">
    <location>
        <begin position="36"/>
        <end position="80"/>
    </location>
</feature>
<organism evidence="2 3">
    <name type="scientific">Diaphorobacter ruginosibacter</name>
    <dbReference type="NCBI Taxonomy" id="1715720"/>
    <lineage>
        <taxon>Bacteria</taxon>
        <taxon>Pseudomonadati</taxon>
        <taxon>Pseudomonadota</taxon>
        <taxon>Betaproteobacteria</taxon>
        <taxon>Burkholderiales</taxon>
        <taxon>Comamonadaceae</taxon>
        <taxon>Diaphorobacter</taxon>
    </lineage>
</organism>
<accession>A0A7G9RVH2</accession>
<dbReference type="AlphaFoldDB" id="A0A7G9RVH2"/>